<reference evidence="1" key="1">
    <citation type="submission" date="2021-06" db="EMBL/GenBank/DDBJ databases">
        <authorList>
            <person name="Kallberg Y."/>
            <person name="Tangrot J."/>
            <person name="Rosling A."/>
        </authorList>
    </citation>
    <scope>NUCLEOTIDE SEQUENCE</scope>
    <source>
        <strain evidence="1">MA453B</strain>
    </source>
</reference>
<protein>
    <submittedName>
        <fullName evidence="1">20560_t:CDS:1</fullName>
    </submittedName>
</protein>
<dbReference type="OrthoDB" id="5598606at2759"/>
<dbReference type="AlphaFoldDB" id="A0A9N9JPB3"/>
<name>A0A9N9JPB3_9GLOM</name>
<proteinExistence type="predicted"/>
<sequence>MLLPLKSLQPILLNEKSCINYLIEKGVLDINQYVIHVRKLKVNEILQIGYYWLAKTPHISIKNITGHSPNTITYYTNRFRALIRKRKHNYGHHVKDVWVFGGVEWTTERKIFAKVVSNRTAKTLLTAIEENISSGSIIYLDMCLYYIDPNTGVYTNTIERTWNEIKLQVHPRNHTESEIP</sequence>
<keyword evidence="2" id="KW-1185">Reference proteome</keyword>
<dbReference type="Proteomes" id="UP000789405">
    <property type="component" value="Unassembled WGS sequence"/>
</dbReference>
<comment type="caution">
    <text evidence="1">The sequence shown here is derived from an EMBL/GenBank/DDBJ whole genome shotgun (WGS) entry which is preliminary data.</text>
</comment>
<accession>A0A9N9JPB3</accession>
<dbReference type="InterPro" id="IPR053164">
    <property type="entry name" value="IS1016-like_transposase"/>
</dbReference>
<dbReference type="PANTHER" id="PTHR47163:SF2">
    <property type="entry name" value="SI:DKEY-17M8.2"/>
    <property type="match status" value="1"/>
</dbReference>
<gene>
    <name evidence="1" type="ORF">DERYTH_LOCUS21453</name>
</gene>
<feature type="non-terminal residue" evidence="1">
    <location>
        <position position="180"/>
    </location>
</feature>
<organism evidence="1 2">
    <name type="scientific">Dentiscutata erythropus</name>
    <dbReference type="NCBI Taxonomy" id="1348616"/>
    <lineage>
        <taxon>Eukaryota</taxon>
        <taxon>Fungi</taxon>
        <taxon>Fungi incertae sedis</taxon>
        <taxon>Mucoromycota</taxon>
        <taxon>Glomeromycotina</taxon>
        <taxon>Glomeromycetes</taxon>
        <taxon>Diversisporales</taxon>
        <taxon>Gigasporaceae</taxon>
        <taxon>Dentiscutata</taxon>
    </lineage>
</organism>
<dbReference type="PANTHER" id="PTHR47163">
    <property type="entry name" value="DDE_TNP_IS1595 DOMAIN-CONTAINING PROTEIN"/>
    <property type="match status" value="1"/>
</dbReference>
<dbReference type="EMBL" id="CAJVPY010027395">
    <property type="protein sequence ID" value="CAG8791119.1"/>
    <property type="molecule type" value="Genomic_DNA"/>
</dbReference>
<evidence type="ECO:0000313" key="2">
    <source>
        <dbReference type="Proteomes" id="UP000789405"/>
    </source>
</evidence>
<evidence type="ECO:0000313" key="1">
    <source>
        <dbReference type="EMBL" id="CAG8791119.1"/>
    </source>
</evidence>